<evidence type="ECO:0000313" key="15">
    <source>
        <dbReference type="Proteomes" id="UP000253845"/>
    </source>
</evidence>
<evidence type="ECO:0000259" key="13">
    <source>
        <dbReference type="PROSITE" id="PS51384"/>
    </source>
</evidence>
<gene>
    <name evidence="14" type="ORF">M747DRAFT_348578</name>
</gene>
<dbReference type="EMBL" id="KZ851908">
    <property type="protein sequence ID" value="RDH22286.1"/>
    <property type="molecule type" value="Genomic_DNA"/>
</dbReference>
<dbReference type="PROSITE" id="PS51384">
    <property type="entry name" value="FAD_FR"/>
    <property type="match status" value="1"/>
</dbReference>
<feature type="signal peptide" evidence="12">
    <location>
        <begin position="1"/>
        <end position="20"/>
    </location>
</feature>
<proteinExistence type="inferred from homology"/>
<evidence type="ECO:0000256" key="5">
    <source>
        <dbReference type="ARBA" id="ARBA00022989"/>
    </source>
</evidence>
<reference evidence="14 15" key="1">
    <citation type="submission" date="2018-07" db="EMBL/GenBank/DDBJ databases">
        <title>Section-level genome sequencing of Aspergillus section Nigri to investigate inter- and intra-species variation.</title>
        <authorList>
            <consortium name="DOE Joint Genome Institute"/>
            <person name="Vesth T.C."/>
            <person name="Nybo J.L."/>
            <person name="Theobald S."/>
            <person name="Frisvad J.C."/>
            <person name="Larsen T.O."/>
            <person name="Nielsen K.F."/>
            <person name="Hoof J.B."/>
            <person name="Brandl J."/>
            <person name="Salamov A."/>
            <person name="Riley R."/>
            <person name="Gladden J.M."/>
            <person name="Phatale P."/>
            <person name="Nielsen M.T."/>
            <person name="Lyhne E.K."/>
            <person name="Kogle M.E."/>
            <person name="Strasser K."/>
            <person name="McDonnell E."/>
            <person name="Barry K."/>
            <person name="Clum A."/>
            <person name="Chen C."/>
            <person name="Nolan M."/>
            <person name="Sandor L."/>
            <person name="Kuo A."/>
            <person name="Lipzen A."/>
            <person name="Hainaut M."/>
            <person name="Drula E."/>
            <person name="Tsang A."/>
            <person name="Magnuson J.K."/>
            <person name="Henrissat B."/>
            <person name="Wiebenga A."/>
            <person name="Simmons B.A."/>
            <person name="Makela M.R."/>
            <person name="De vries R.P."/>
            <person name="Grigoriev I.V."/>
            <person name="Mortensen U.H."/>
            <person name="Baker S.E."/>
            <person name="Andersen M.R."/>
        </authorList>
    </citation>
    <scope>NUCLEOTIDE SEQUENCE [LARGE SCALE GENOMIC DNA]</scope>
    <source>
        <strain evidence="14 15">ATCC 13496</strain>
    </source>
</reference>
<dbReference type="GO" id="GO:0005886">
    <property type="term" value="C:plasma membrane"/>
    <property type="evidence" value="ECO:0007669"/>
    <property type="project" value="TreeGrafter"/>
</dbReference>
<evidence type="ECO:0000313" key="14">
    <source>
        <dbReference type="EMBL" id="RDH22286.1"/>
    </source>
</evidence>
<feature type="chain" id="PRO_5016909807" description="FAD-binding FR-type domain-containing protein" evidence="12">
    <location>
        <begin position="21"/>
        <end position="791"/>
    </location>
</feature>
<dbReference type="GO" id="GO:0000293">
    <property type="term" value="F:ferric-chelate reductase activity"/>
    <property type="evidence" value="ECO:0007669"/>
    <property type="project" value="TreeGrafter"/>
</dbReference>
<evidence type="ECO:0000256" key="4">
    <source>
        <dbReference type="ARBA" id="ARBA00022692"/>
    </source>
</evidence>
<protein>
    <recommendedName>
        <fullName evidence="13">FAD-binding FR-type domain-containing protein</fullName>
    </recommendedName>
</protein>
<dbReference type="Pfam" id="PF08030">
    <property type="entry name" value="NAD_binding_6"/>
    <property type="match status" value="1"/>
</dbReference>
<dbReference type="Gene3D" id="3.40.50.80">
    <property type="entry name" value="Nucleotide-binding domain of ferredoxin-NADP reductase (FNR) module"/>
    <property type="match status" value="1"/>
</dbReference>
<evidence type="ECO:0000256" key="3">
    <source>
        <dbReference type="ARBA" id="ARBA00022448"/>
    </source>
</evidence>
<keyword evidence="7" id="KW-0406">Ion transport</keyword>
<dbReference type="SUPFAM" id="SSF52343">
    <property type="entry name" value="Ferredoxin reductase-like, C-terminal NADP-linked domain"/>
    <property type="match status" value="1"/>
</dbReference>
<dbReference type="PANTHER" id="PTHR32361:SF9">
    <property type="entry name" value="FERRIC REDUCTASE TRANSMEMBRANE COMPONENT 3-RELATED"/>
    <property type="match status" value="1"/>
</dbReference>
<evidence type="ECO:0000256" key="6">
    <source>
        <dbReference type="ARBA" id="ARBA00023002"/>
    </source>
</evidence>
<dbReference type="InterPro" id="IPR013130">
    <property type="entry name" value="Fe3_Rdtase_TM_dom"/>
</dbReference>
<keyword evidence="9" id="KW-0325">Glycoprotein</keyword>
<dbReference type="InterPro" id="IPR039261">
    <property type="entry name" value="FNR_nucleotide-bd"/>
</dbReference>
<keyword evidence="6" id="KW-0560">Oxidoreductase</keyword>
<feature type="transmembrane region" description="Helical" evidence="11">
    <location>
        <begin position="280"/>
        <end position="305"/>
    </location>
</feature>
<evidence type="ECO:0000256" key="12">
    <source>
        <dbReference type="SAM" id="SignalP"/>
    </source>
</evidence>
<keyword evidence="8 11" id="KW-0472">Membrane</keyword>
<dbReference type="InterPro" id="IPR017927">
    <property type="entry name" value="FAD-bd_FR_type"/>
</dbReference>
<evidence type="ECO:0000256" key="2">
    <source>
        <dbReference type="ARBA" id="ARBA00006278"/>
    </source>
</evidence>
<dbReference type="InterPro" id="IPR013121">
    <property type="entry name" value="Fe_red_NAD-bd_6"/>
</dbReference>
<name>A0A370C6Q9_ASPNG</name>
<evidence type="ECO:0000256" key="10">
    <source>
        <dbReference type="SAM" id="MobiDB-lite"/>
    </source>
</evidence>
<dbReference type="Pfam" id="PF01794">
    <property type="entry name" value="Ferric_reduct"/>
    <property type="match status" value="1"/>
</dbReference>
<dbReference type="PANTHER" id="PTHR32361">
    <property type="entry name" value="FERRIC/CUPRIC REDUCTASE TRANSMEMBRANE COMPONENT"/>
    <property type="match status" value="1"/>
</dbReference>
<evidence type="ECO:0000256" key="11">
    <source>
        <dbReference type="SAM" id="Phobius"/>
    </source>
</evidence>
<feature type="transmembrane region" description="Helical" evidence="11">
    <location>
        <begin position="246"/>
        <end position="268"/>
    </location>
</feature>
<dbReference type="CDD" id="cd06186">
    <property type="entry name" value="NOX_Duox_like_FAD_NADP"/>
    <property type="match status" value="1"/>
</dbReference>
<feature type="domain" description="FAD-binding FR-type" evidence="13">
    <location>
        <begin position="465"/>
        <end position="630"/>
    </location>
</feature>
<comment type="subcellular location">
    <subcellularLocation>
        <location evidence="1">Membrane</location>
        <topology evidence="1">Multi-pass membrane protein</topology>
    </subcellularLocation>
</comment>
<evidence type="ECO:0000256" key="1">
    <source>
        <dbReference type="ARBA" id="ARBA00004141"/>
    </source>
</evidence>
<dbReference type="AlphaFoldDB" id="A0A370C6Q9"/>
<keyword evidence="12" id="KW-0732">Signal</keyword>
<evidence type="ECO:0000256" key="8">
    <source>
        <dbReference type="ARBA" id="ARBA00023136"/>
    </source>
</evidence>
<dbReference type="Proteomes" id="UP000253845">
    <property type="component" value="Unassembled WGS sequence"/>
</dbReference>
<keyword evidence="5 11" id="KW-1133">Transmembrane helix</keyword>
<evidence type="ECO:0000256" key="7">
    <source>
        <dbReference type="ARBA" id="ARBA00023065"/>
    </source>
</evidence>
<accession>A0A370C6Q9</accession>
<keyword evidence="3" id="KW-0813">Transport</keyword>
<comment type="similarity">
    <text evidence="2">Belongs to the ferric reductase (FRE) family.</text>
</comment>
<sequence>MKSSWAILALAFGSHVVAKGFSPTDAAEYCMYAIYESLSELSWQESANETSSEGSNSASPCSNEIEVTSIYASVVEYCHGASYSQGLVFWDKLCANLGTSLTGLDDLEASVTTAYIEQLPAISPDTAGKTEISTPVLLEKSYYSRAVRSVTANETRDTSSINIAWGIHGFWGFIVLMGIVQNVFSTLSRRCAGVQAGDIEKPQSRRWREIIPAPVRWAHDTVYTYLILSPALGYNHRRLLGFNVPLRAQGLTIFFFWSLAVILAYIHGGVYRDDPFNGTFAYQIWVFMGPRLGFLAFACLPWLWLFAGRNNIFIWGTGWDYQTFNLFHRHLARVTVIYAILHSISYTVKYLAYCMCFTHQARRPCHAMLTNSPSPEQVLQGPRNKLVPLRHCGHNPHVSPHSLLLGHPPQALLRGLPNNPHPLRHSHRLCLIHFGTEYTPHLWPVVAIWSFDRLARLLRLVVTNIHVRSRRVSRTARSTVGYSDKSDVLRIEIQPAAVPRTPRAGDVYYLYQPRSWRGWENHPFTLASWAYAGDGVKTPAMEGSVAMPMTGEDVSGSGSGPACGDRRSDSSPALPRRGCLDIGTITADIDLLRRPYEGWTKRLKEQCLRSGYTCHPTLHIEGPYGHRVSLGEFEHVVMITGGTGISVATAYLQDLLGGSRGDGEGGDGYGRSQQIDLHWTVREAALFGELCQRELAAPEGNSMVQMRFYCSREQGLEGVDREALGGRVVEKGRAPTQDIISKAAAEARVSCARVAVLVCGPVGMADEARKAVCEARKEYAGVEYFEEVYGW</sequence>
<dbReference type="VEuPathDB" id="FungiDB:M747DRAFT_348578"/>
<evidence type="ECO:0000256" key="9">
    <source>
        <dbReference type="ARBA" id="ARBA00023180"/>
    </source>
</evidence>
<dbReference type="InterPro" id="IPR051410">
    <property type="entry name" value="Ferric/Cupric_Reductase"/>
</dbReference>
<dbReference type="GO" id="GO:0015677">
    <property type="term" value="P:copper ion import"/>
    <property type="evidence" value="ECO:0007669"/>
    <property type="project" value="TreeGrafter"/>
</dbReference>
<organism evidence="14 15">
    <name type="scientific">Aspergillus niger ATCC 13496</name>
    <dbReference type="NCBI Taxonomy" id="1353008"/>
    <lineage>
        <taxon>Eukaryota</taxon>
        <taxon>Fungi</taxon>
        <taxon>Dikarya</taxon>
        <taxon>Ascomycota</taxon>
        <taxon>Pezizomycotina</taxon>
        <taxon>Eurotiomycetes</taxon>
        <taxon>Eurotiomycetidae</taxon>
        <taxon>Eurotiales</taxon>
        <taxon>Aspergillaceae</taxon>
        <taxon>Aspergillus</taxon>
        <taxon>Aspergillus subgen. Circumdati</taxon>
    </lineage>
</organism>
<feature type="transmembrane region" description="Helical" evidence="11">
    <location>
        <begin position="163"/>
        <end position="180"/>
    </location>
</feature>
<dbReference type="GO" id="GO:0006879">
    <property type="term" value="P:intracellular iron ion homeostasis"/>
    <property type="evidence" value="ECO:0007669"/>
    <property type="project" value="TreeGrafter"/>
</dbReference>
<keyword evidence="4 11" id="KW-0812">Transmembrane</keyword>
<feature type="region of interest" description="Disordered" evidence="10">
    <location>
        <begin position="552"/>
        <end position="575"/>
    </location>
</feature>
<dbReference type="GO" id="GO:0006826">
    <property type="term" value="P:iron ion transport"/>
    <property type="evidence" value="ECO:0007669"/>
    <property type="project" value="TreeGrafter"/>
</dbReference>